<gene>
    <name evidence="1" type="ORF">SDC9_78825</name>
</gene>
<dbReference type="InterPro" id="IPR023214">
    <property type="entry name" value="HAD_sf"/>
</dbReference>
<organism evidence="1">
    <name type="scientific">bioreactor metagenome</name>
    <dbReference type="NCBI Taxonomy" id="1076179"/>
    <lineage>
        <taxon>unclassified sequences</taxon>
        <taxon>metagenomes</taxon>
        <taxon>ecological metagenomes</taxon>
    </lineage>
</organism>
<name>A0A644Z0J8_9ZZZZ</name>
<dbReference type="InterPro" id="IPR036412">
    <property type="entry name" value="HAD-like_sf"/>
</dbReference>
<dbReference type="Gene3D" id="3.40.50.1000">
    <property type="entry name" value="HAD superfamily/HAD-like"/>
    <property type="match status" value="1"/>
</dbReference>
<evidence type="ECO:0008006" key="2">
    <source>
        <dbReference type="Google" id="ProtNLM"/>
    </source>
</evidence>
<protein>
    <recommendedName>
        <fullName evidence="2">Haloacid dehalogenase-like hydrolase</fullName>
    </recommendedName>
</protein>
<accession>A0A644Z0J8</accession>
<dbReference type="EMBL" id="VSSQ01006312">
    <property type="protein sequence ID" value="MPM32263.1"/>
    <property type="molecule type" value="Genomic_DNA"/>
</dbReference>
<comment type="caution">
    <text evidence="1">The sequence shown here is derived from an EMBL/GenBank/DDBJ whole genome shotgun (WGS) entry which is preliminary data.</text>
</comment>
<dbReference type="AlphaFoldDB" id="A0A644Z0J8"/>
<dbReference type="SUPFAM" id="SSF56784">
    <property type="entry name" value="HAD-like"/>
    <property type="match status" value="1"/>
</dbReference>
<proteinExistence type="predicted"/>
<evidence type="ECO:0000313" key="1">
    <source>
        <dbReference type="EMBL" id="MPM32263.1"/>
    </source>
</evidence>
<reference evidence="1" key="1">
    <citation type="submission" date="2019-08" db="EMBL/GenBank/DDBJ databases">
        <authorList>
            <person name="Kucharzyk K."/>
            <person name="Murdoch R.W."/>
            <person name="Higgins S."/>
            <person name="Loffler F."/>
        </authorList>
    </citation>
    <scope>NUCLEOTIDE SEQUENCE</scope>
</reference>
<sequence>MFKGVKEWFALINKYGSDNGIVIEHYINSSGLKEIIEGTPIAKEFKHIYACSFFYSPEGKAEWPAVAVDFTAKTQFLFMINKGIRYVKDNKRVNEFKPDIERPIPFRHMIYFGDGETDVPCMKLIKQQGGRSIAVYNSSKRAKKAAAEKLIAENRVNFVCPADYSEGKEIYKVVTTIIDKIKSDYEFKKLLLVHEKKGKKL</sequence>